<organism evidence="1 2">
    <name type="scientific">Maribellus comscasis</name>
    <dbReference type="NCBI Taxonomy" id="2681766"/>
    <lineage>
        <taxon>Bacteria</taxon>
        <taxon>Pseudomonadati</taxon>
        <taxon>Bacteroidota</taxon>
        <taxon>Bacteroidia</taxon>
        <taxon>Marinilabiliales</taxon>
        <taxon>Prolixibacteraceae</taxon>
        <taxon>Maribellus</taxon>
    </lineage>
</organism>
<reference evidence="1 2" key="1">
    <citation type="submission" date="2019-11" db="EMBL/GenBank/DDBJ databases">
        <authorList>
            <person name="Zheng R.K."/>
            <person name="Sun C.M."/>
        </authorList>
    </citation>
    <scope>NUCLEOTIDE SEQUENCE [LARGE SCALE GENOMIC DNA]</scope>
    <source>
        <strain evidence="1 2">WC007</strain>
    </source>
</reference>
<dbReference type="EMBL" id="CP046401">
    <property type="protein sequence ID" value="QGY47493.1"/>
    <property type="molecule type" value="Genomic_DNA"/>
</dbReference>
<dbReference type="KEGG" id="mcos:GM418_28625"/>
<sequence>MIRELINFVNDLEQDYPEVFDLNKTPSPGLHLWIELDDEGNWKNNSPIEGEDYVIYDGKEIPSSLFNDATNYWEQGRTIGGATNTNKCVSDKKIHSCSPFIFAFKNENFGHINNKIIKTYFKIAQAEYLEDTDVEYIETSEKFANTISLVFDWLISTKIEVKKRDKLQLISILKVLKTKDYINLYIRNIDLNYYKIVHEKYLNTKLFNNNDYCIPKNVPIDKSKGLSNFINGANKKKMFMEHKTGLMIDGINTRISMDDAKALNKFEILSYQKAFPTPLPVIIDKQEFKFDEGEKITSTEIVKLFDAEGSKRTLPQILKSLFDTNPQRVLANYYLLYINGSIVYDFDFVSKFEYLIKVCNIQNLFAIKNKEKELLPTQRIHTIFGFENKIVKEIFNNSLVRIKDGIISYNYFNEINPKFIKNGGEEMASLILRYRKAFYDFIYKSRKQAITTLMFDKLMLFSILLDVKQDEGYNRDIQIKKKLNIWFSLNQFFINHNSINMATQFNELMKKMDLIANNDNIQLDQSLPEFLFATGQVIYYLLYHNKADKPSHAMLEPFLQKATVEHLQNAITNTVNVYKHEISFGKGRFERLCAQVLAYSSDENIKNSQRYLLAGYFAPAVIFYKNEK</sequence>
<keyword evidence="2" id="KW-1185">Reference proteome</keyword>
<protein>
    <submittedName>
        <fullName evidence="1">Uncharacterized protein</fullName>
    </submittedName>
</protein>
<dbReference type="RefSeq" id="WP_158871430.1">
    <property type="nucleotide sequence ID" value="NZ_CP046401.1"/>
</dbReference>
<proteinExistence type="predicted"/>
<gene>
    <name evidence="1" type="ORF">GM418_28625</name>
</gene>
<dbReference type="AlphaFoldDB" id="A0A6I6K771"/>
<accession>A0A6I6K771</accession>
<name>A0A6I6K771_9BACT</name>
<dbReference type="Proteomes" id="UP000428260">
    <property type="component" value="Chromosome"/>
</dbReference>
<evidence type="ECO:0000313" key="2">
    <source>
        <dbReference type="Proteomes" id="UP000428260"/>
    </source>
</evidence>
<evidence type="ECO:0000313" key="1">
    <source>
        <dbReference type="EMBL" id="QGY47493.1"/>
    </source>
</evidence>